<sequence length="522" mass="60887">MQIIVNSVFDSSLDNRSDSRVAKRSSTIQYKANPYPIVKALNDTELRENIKRIQLIVVTSLIDKQTNLGVNGENHNHDPKLPENVQTVLVGLKRRVLSDIEKPIPTIYDEEVKKFRRENGSAATIPVFDSWKSTLYSVRKSILPPVPTLLSSIEIPRDMHFNNTNQPFLFYNSPTPHKVIAFASEPALKILSENHHWNADGTFRTSPALFTQAYYIHVFDEYSMKPVVYACCEDKSQAGYDYLFRSLVGYAAEKKIVLNPKSILIDFEQVVVNTINDVFPQTSVKACHFHFAKNVWKRIKTCHLTKLSKQENIRRQIANIISLPMVPQDEINHCMERIIDELLTINTKFDKLTDYIVNNYIDDARFPFDMWNHFDSLGQRPRTNNHLEGYHRQLNARVRTNPDLWTWINEIRSSEESVMCRVEQEQAQKRSTRSRKARYARDDEKLKLAKTKYMQDKDFDAYQKVLRALSHRLFPMINQTIIYNDKSKKLVYNDKSINQTIIYNDKSKKIVSKDTSKNYLQR</sequence>
<feature type="domain" description="MULE transposase" evidence="1">
    <location>
        <begin position="197"/>
        <end position="294"/>
    </location>
</feature>
<dbReference type="Proteomes" id="UP000663836">
    <property type="component" value="Unassembled WGS sequence"/>
</dbReference>
<comment type="caution">
    <text evidence="2">The sequence shown here is derived from an EMBL/GenBank/DDBJ whole genome shotgun (WGS) entry which is preliminary data.</text>
</comment>
<evidence type="ECO:0000313" key="2">
    <source>
        <dbReference type="EMBL" id="CAF3671224.1"/>
    </source>
</evidence>
<gene>
    <name evidence="2" type="ORF">JBS370_LOCUS7550</name>
</gene>
<dbReference type="InterPro" id="IPR018289">
    <property type="entry name" value="MULE_transposase_dom"/>
</dbReference>
<accession>A0A818SD57</accession>
<dbReference type="Pfam" id="PF10551">
    <property type="entry name" value="MULE"/>
    <property type="match status" value="1"/>
</dbReference>
<dbReference type="EMBL" id="CAJOBD010000451">
    <property type="protein sequence ID" value="CAF3671224.1"/>
    <property type="molecule type" value="Genomic_DNA"/>
</dbReference>
<proteinExistence type="predicted"/>
<evidence type="ECO:0000259" key="1">
    <source>
        <dbReference type="Pfam" id="PF10551"/>
    </source>
</evidence>
<organism evidence="2 3">
    <name type="scientific">Rotaria sordida</name>
    <dbReference type="NCBI Taxonomy" id="392033"/>
    <lineage>
        <taxon>Eukaryota</taxon>
        <taxon>Metazoa</taxon>
        <taxon>Spiralia</taxon>
        <taxon>Gnathifera</taxon>
        <taxon>Rotifera</taxon>
        <taxon>Eurotatoria</taxon>
        <taxon>Bdelloidea</taxon>
        <taxon>Philodinida</taxon>
        <taxon>Philodinidae</taxon>
        <taxon>Rotaria</taxon>
    </lineage>
</organism>
<dbReference type="AlphaFoldDB" id="A0A818SD57"/>
<name>A0A818SD57_9BILA</name>
<reference evidence="2" key="1">
    <citation type="submission" date="2021-02" db="EMBL/GenBank/DDBJ databases">
        <authorList>
            <person name="Nowell W R."/>
        </authorList>
    </citation>
    <scope>NUCLEOTIDE SEQUENCE</scope>
</reference>
<evidence type="ECO:0000313" key="3">
    <source>
        <dbReference type="Proteomes" id="UP000663836"/>
    </source>
</evidence>
<protein>
    <recommendedName>
        <fullName evidence="1">MULE transposase domain-containing protein</fullName>
    </recommendedName>
</protein>